<accession>A0A6G1IZ57</accession>
<organism evidence="2 3">
    <name type="scientific">Lentithecium fluviatile CBS 122367</name>
    <dbReference type="NCBI Taxonomy" id="1168545"/>
    <lineage>
        <taxon>Eukaryota</taxon>
        <taxon>Fungi</taxon>
        <taxon>Dikarya</taxon>
        <taxon>Ascomycota</taxon>
        <taxon>Pezizomycotina</taxon>
        <taxon>Dothideomycetes</taxon>
        <taxon>Pleosporomycetidae</taxon>
        <taxon>Pleosporales</taxon>
        <taxon>Massarineae</taxon>
        <taxon>Lentitheciaceae</taxon>
        <taxon>Lentithecium</taxon>
    </lineage>
</organism>
<evidence type="ECO:0000256" key="1">
    <source>
        <dbReference type="SAM" id="SignalP"/>
    </source>
</evidence>
<dbReference type="EMBL" id="MU005585">
    <property type="protein sequence ID" value="KAF2683169.1"/>
    <property type="molecule type" value="Genomic_DNA"/>
</dbReference>
<reference evidence="2" key="1">
    <citation type="journal article" date="2020" name="Stud. Mycol.">
        <title>101 Dothideomycetes genomes: a test case for predicting lifestyles and emergence of pathogens.</title>
        <authorList>
            <person name="Haridas S."/>
            <person name="Albert R."/>
            <person name="Binder M."/>
            <person name="Bloem J."/>
            <person name="Labutti K."/>
            <person name="Salamov A."/>
            <person name="Andreopoulos B."/>
            <person name="Baker S."/>
            <person name="Barry K."/>
            <person name="Bills G."/>
            <person name="Bluhm B."/>
            <person name="Cannon C."/>
            <person name="Castanera R."/>
            <person name="Culley D."/>
            <person name="Daum C."/>
            <person name="Ezra D."/>
            <person name="Gonzalez J."/>
            <person name="Henrissat B."/>
            <person name="Kuo A."/>
            <person name="Liang C."/>
            <person name="Lipzen A."/>
            <person name="Lutzoni F."/>
            <person name="Magnuson J."/>
            <person name="Mondo S."/>
            <person name="Nolan M."/>
            <person name="Ohm R."/>
            <person name="Pangilinan J."/>
            <person name="Park H.-J."/>
            <person name="Ramirez L."/>
            <person name="Alfaro M."/>
            <person name="Sun H."/>
            <person name="Tritt A."/>
            <person name="Yoshinaga Y."/>
            <person name="Zwiers L.-H."/>
            <person name="Turgeon B."/>
            <person name="Goodwin S."/>
            <person name="Spatafora J."/>
            <person name="Crous P."/>
            <person name="Grigoriev I."/>
        </authorList>
    </citation>
    <scope>NUCLEOTIDE SEQUENCE</scope>
    <source>
        <strain evidence="2">CBS 122367</strain>
    </source>
</reference>
<keyword evidence="1" id="KW-0732">Signal</keyword>
<dbReference type="OrthoDB" id="6612291at2759"/>
<evidence type="ECO:0000313" key="2">
    <source>
        <dbReference type="EMBL" id="KAF2683169.1"/>
    </source>
</evidence>
<feature type="chain" id="PRO_5026227840" description="Secreted protein" evidence="1">
    <location>
        <begin position="34"/>
        <end position="100"/>
    </location>
</feature>
<proteinExistence type="predicted"/>
<dbReference type="Proteomes" id="UP000799291">
    <property type="component" value="Unassembled WGS sequence"/>
</dbReference>
<sequence length="100" mass="11526">MRCSTRSTAVFRLVAARWWELAGWLASPQRAMGEDGRIVMTFCVRARVVELGLELEWFFKCPRRLLLTADLAAFLDVYRKRLLTPFSSTFRSILGCAVHE</sequence>
<keyword evidence="3" id="KW-1185">Reference proteome</keyword>
<feature type="signal peptide" evidence="1">
    <location>
        <begin position="1"/>
        <end position="33"/>
    </location>
</feature>
<protein>
    <recommendedName>
        <fullName evidence="4">Secreted protein</fullName>
    </recommendedName>
</protein>
<evidence type="ECO:0008006" key="4">
    <source>
        <dbReference type="Google" id="ProtNLM"/>
    </source>
</evidence>
<evidence type="ECO:0000313" key="3">
    <source>
        <dbReference type="Proteomes" id="UP000799291"/>
    </source>
</evidence>
<dbReference type="AlphaFoldDB" id="A0A6G1IZ57"/>
<gene>
    <name evidence="2" type="ORF">K458DRAFT_419373</name>
</gene>
<name>A0A6G1IZ57_9PLEO</name>